<organism evidence="2 3">
    <name type="scientific">Duganella dendranthematis</name>
    <dbReference type="NCBI Taxonomy" id="2728021"/>
    <lineage>
        <taxon>Bacteria</taxon>
        <taxon>Pseudomonadati</taxon>
        <taxon>Pseudomonadota</taxon>
        <taxon>Betaproteobacteria</taxon>
        <taxon>Burkholderiales</taxon>
        <taxon>Oxalobacteraceae</taxon>
        <taxon>Telluria group</taxon>
        <taxon>Duganella</taxon>
    </lineage>
</organism>
<evidence type="ECO:0008006" key="4">
    <source>
        <dbReference type="Google" id="ProtNLM"/>
    </source>
</evidence>
<proteinExistence type="predicted"/>
<dbReference type="EMBL" id="CP051684">
    <property type="protein sequence ID" value="QJD93597.1"/>
    <property type="molecule type" value="Genomic_DNA"/>
</dbReference>
<evidence type="ECO:0000313" key="3">
    <source>
        <dbReference type="Proteomes" id="UP000503117"/>
    </source>
</evidence>
<sequence>MAVDRIGPATRPISVPDRPQAQPGQIARAPGSEGPLDTDFALGPPAPNGAIGPNAVGAILDGPDSAPLAPTAADALAAALAEMPDGADPAAMRPNQVFLSRQLVWQPPDTNLMAASWQVMIRTYGEQRAAWLEQARGQHVPASLFMADQSPRDSRPGMPLVTEMEPWRFAVFAWGAERLVLKVVVKEDEEYDRQRRRRSRGALRLEMMLPGIGRVVIQMEPASGNGVVMEIGAAQTAAMQHMRDILPRLAAVVGHAGLTILRCRLRRELPPNGDHLQPTPLHTAALTTALFKAMAEVATLLSRPAVADELQ</sequence>
<keyword evidence="3" id="KW-1185">Reference proteome</keyword>
<feature type="region of interest" description="Disordered" evidence="1">
    <location>
        <begin position="1"/>
        <end position="48"/>
    </location>
</feature>
<gene>
    <name evidence="2" type="ORF">HH213_28050</name>
</gene>
<evidence type="ECO:0000313" key="2">
    <source>
        <dbReference type="EMBL" id="QJD93597.1"/>
    </source>
</evidence>
<accession>A0ABX6MII2</accession>
<reference evidence="2 3" key="1">
    <citation type="submission" date="2020-04" db="EMBL/GenBank/DDBJ databases">
        <title>Genome sequencing of novel species.</title>
        <authorList>
            <person name="Heo J."/>
            <person name="Kim S.-J."/>
            <person name="Kim J.-S."/>
            <person name="Hong S.-B."/>
            <person name="Kwon S.-W."/>
        </authorList>
    </citation>
    <scope>NUCLEOTIDE SEQUENCE [LARGE SCALE GENOMIC DNA]</scope>
    <source>
        <strain evidence="2 3">AF9R3</strain>
    </source>
</reference>
<dbReference type="RefSeq" id="WP_110849568.1">
    <property type="nucleotide sequence ID" value="NZ_CP051684.1"/>
</dbReference>
<evidence type="ECO:0000256" key="1">
    <source>
        <dbReference type="SAM" id="MobiDB-lite"/>
    </source>
</evidence>
<protein>
    <recommendedName>
        <fullName evidence="4">Flagellar hook-length control protein FliK</fullName>
    </recommendedName>
</protein>
<dbReference type="Proteomes" id="UP000503117">
    <property type="component" value="Chromosome"/>
</dbReference>
<name>A0ABX6MII2_9BURK</name>